<sequence length="172" mass="19060">MKRFLSYLCVALLVLLMQGCASRTPPASTVTTFANEKPDITNPKLSKLVGKNYIKGIVRSLKQEANSQLWNYEIDGIDTTNGKLPYVNFNHKTVLANEGDLVYASFDGMRLTEMFVIKEGFYKGGKRNTYTPPVKKKSTSTSKSKSSDDGGAGKRDKAHQVIGVPKEETIKF</sequence>
<keyword evidence="4" id="KW-1185">Reference proteome</keyword>
<dbReference type="PATRIC" id="fig|1193502.14.peg.625"/>
<reference evidence="4" key="1">
    <citation type="submission" date="2016-08" db="EMBL/GenBank/DDBJ databases">
        <title>Complete genome sequence of the organohalide-respiring Epsilonproteobacterium Sulfurospirillum halorespirans.</title>
        <authorList>
            <person name="Goris T."/>
            <person name="Zimmermann J."/>
            <person name="Schenz B."/>
            <person name="Lemos M."/>
            <person name="Hackermueller J."/>
            <person name="Diekert G."/>
        </authorList>
    </citation>
    <scope>NUCLEOTIDE SEQUENCE [LARGE SCALE GENOMIC DNA]</scope>
    <source>
        <strain>DSM 13726</strain>
        <strain evidence="4">PCE-M2</strain>
    </source>
</reference>
<name>A0A1D7THT2_9BACT</name>
<dbReference type="PROSITE" id="PS51257">
    <property type="entry name" value="PROKAR_LIPOPROTEIN"/>
    <property type="match status" value="1"/>
</dbReference>
<evidence type="ECO:0000256" key="1">
    <source>
        <dbReference type="SAM" id="MobiDB-lite"/>
    </source>
</evidence>
<organism evidence="3 4">
    <name type="scientific">Sulfurospirillum halorespirans DSM 13726</name>
    <dbReference type="NCBI Taxonomy" id="1193502"/>
    <lineage>
        <taxon>Bacteria</taxon>
        <taxon>Pseudomonadati</taxon>
        <taxon>Campylobacterota</taxon>
        <taxon>Epsilonproteobacteria</taxon>
        <taxon>Campylobacterales</taxon>
        <taxon>Sulfurospirillaceae</taxon>
        <taxon>Sulfurospirillum</taxon>
    </lineage>
</organism>
<feature type="signal peptide" evidence="2">
    <location>
        <begin position="1"/>
        <end position="23"/>
    </location>
</feature>
<keyword evidence="2" id="KW-0732">Signal</keyword>
<gene>
    <name evidence="3" type="ORF">SHALO_0615</name>
</gene>
<dbReference type="Proteomes" id="UP000094609">
    <property type="component" value="Chromosome"/>
</dbReference>
<evidence type="ECO:0000256" key="2">
    <source>
        <dbReference type="SAM" id="SignalP"/>
    </source>
</evidence>
<dbReference type="EMBL" id="CP017111">
    <property type="protein sequence ID" value="AOO64404.1"/>
    <property type="molecule type" value="Genomic_DNA"/>
</dbReference>
<dbReference type="AlphaFoldDB" id="A0A1D7THT2"/>
<feature type="chain" id="PRO_5009099381" evidence="2">
    <location>
        <begin position="24"/>
        <end position="172"/>
    </location>
</feature>
<feature type="compositionally biased region" description="Basic and acidic residues" evidence="1">
    <location>
        <begin position="145"/>
        <end position="172"/>
    </location>
</feature>
<accession>A0A1D7THT2</accession>
<protein>
    <submittedName>
        <fullName evidence="3">Putative periplasmic protein</fullName>
    </submittedName>
</protein>
<evidence type="ECO:0000313" key="4">
    <source>
        <dbReference type="Proteomes" id="UP000094609"/>
    </source>
</evidence>
<dbReference type="KEGG" id="shal:SHALO_0615"/>
<dbReference type="RefSeq" id="WP_069477334.1">
    <property type="nucleotide sequence ID" value="NZ_CP017111.1"/>
</dbReference>
<evidence type="ECO:0000313" key="3">
    <source>
        <dbReference type="EMBL" id="AOO64404.1"/>
    </source>
</evidence>
<feature type="region of interest" description="Disordered" evidence="1">
    <location>
        <begin position="128"/>
        <end position="172"/>
    </location>
</feature>
<proteinExistence type="predicted"/>